<dbReference type="PANTHER" id="PTHR43744:SF12">
    <property type="entry name" value="ABC TRANSPORTER PERMEASE PROTEIN MG189-RELATED"/>
    <property type="match status" value="1"/>
</dbReference>
<dbReference type="PANTHER" id="PTHR43744">
    <property type="entry name" value="ABC TRANSPORTER PERMEASE PROTEIN MG189-RELATED-RELATED"/>
    <property type="match status" value="1"/>
</dbReference>
<dbReference type="SUPFAM" id="SSF161098">
    <property type="entry name" value="MetI-like"/>
    <property type="match status" value="1"/>
</dbReference>
<dbReference type="GO" id="GO:0005886">
    <property type="term" value="C:plasma membrane"/>
    <property type="evidence" value="ECO:0007669"/>
    <property type="project" value="UniProtKB-SubCell"/>
</dbReference>
<evidence type="ECO:0000256" key="4">
    <source>
        <dbReference type="ARBA" id="ARBA00022692"/>
    </source>
</evidence>
<evidence type="ECO:0000256" key="1">
    <source>
        <dbReference type="ARBA" id="ARBA00004651"/>
    </source>
</evidence>
<dbReference type="Gene3D" id="1.10.3720.10">
    <property type="entry name" value="MetI-like"/>
    <property type="match status" value="1"/>
</dbReference>
<dbReference type="InterPro" id="IPR035906">
    <property type="entry name" value="MetI-like_sf"/>
</dbReference>
<evidence type="ECO:0000256" key="6">
    <source>
        <dbReference type="ARBA" id="ARBA00023136"/>
    </source>
</evidence>
<feature type="domain" description="ABC transmembrane type-1" evidence="8">
    <location>
        <begin position="79"/>
        <end position="269"/>
    </location>
</feature>
<feature type="transmembrane region" description="Helical" evidence="7">
    <location>
        <begin position="16"/>
        <end position="37"/>
    </location>
</feature>
<dbReference type="AlphaFoldDB" id="A0A6G1WH47"/>
<dbReference type="EMBL" id="WISB01000042">
    <property type="protein sequence ID" value="MQW68993.1"/>
    <property type="molecule type" value="Genomic_DNA"/>
</dbReference>
<feature type="transmembrane region" description="Helical" evidence="7">
    <location>
        <begin position="250"/>
        <end position="269"/>
    </location>
</feature>
<comment type="similarity">
    <text evidence="7">Belongs to the binding-protein-dependent transport system permease family.</text>
</comment>
<organism evidence="9">
    <name type="scientific">Sinorhizobium medicae</name>
    <dbReference type="NCBI Taxonomy" id="110321"/>
    <lineage>
        <taxon>Bacteria</taxon>
        <taxon>Pseudomonadati</taxon>
        <taxon>Pseudomonadota</taxon>
        <taxon>Alphaproteobacteria</taxon>
        <taxon>Hyphomicrobiales</taxon>
        <taxon>Rhizobiaceae</taxon>
        <taxon>Sinorhizobium/Ensifer group</taxon>
        <taxon>Sinorhizobium</taxon>
    </lineage>
</organism>
<comment type="subcellular location">
    <subcellularLocation>
        <location evidence="1 7">Cell membrane</location>
        <topology evidence="1 7">Multi-pass membrane protein</topology>
    </subcellularLocation>
</comment>
<accession>A0A6G1WH47</accession>
<evidence type="ECO:0000256" key="2">
    <source>
        <dbReference type="ARBA" id="ARBA00022448"/>
    </source>
</evidence>
<feature type="transmembrane region" description="Helical" evidence="7">
    <location>
        <begin position="114"/>
        <end position="138"/>
    </location>
</feature>
<dbReference type="InterPro" id="IPR000515">
    <property type="entry name" value="MetI-like"/>
</dbReference>
<protein>
    <submittedName>
        <fullName evidence="9">ABC transporter permease subunit</fullName>
    </submittedName>
</protein>
<keyword evidence="4 7" id="KW-0812">Transmembrane</keyword>
<proteinExistence type="inferred from homology"/>
<evidence type="ECO:0000256" key="7">
    <source>
        <dbReference type="RuleBase" id="RU363032"/>
    </source>
</evidence>
<evidence type="ECO:0000256" key="5">
    <source>
        <dbReference type="ARBA" id="ARBA00022989"/>
    </source>
</evidence>
<feature type="transmembrane region" description="Helical" evidence="7">
    <location>
        <begin position="150"/>
        <end position="168"/>
    </location>
</feature>
<dbReference type="CDD" id="cd06261">
    <property type="entry name" value="TM_PBP2"/>
    <property type="match status" value="1"/>
</dbReference>
<dbReference type="GO" id="GO:0055085">
    <property type="term" value="P:transmembrane transport"/>
    <property type="evidence" value="ECO:0007669"/>
    <property type="project" value="InterPro"/>
</dbReference>
<comment type="caution">
    <text evidence="9">The sequence shown here is derived from an EMBL/GenBank/DDBJ whole genome shotgun (WGS) entry which is preliminary data.</text>
</comment>
<feature type="transmembrane region" description="Helical" evidence="7">
    <location>
        <begin position="78"/>
        <end position="102"/>
    </location>
</feature>
<gene>
    <name evidence="9" type="ORF">GHJ91_07325</name>
</gene>
<dbReference type="RefSeq" id="WP_153412597.1">
    <property type="nucleotide sequence ID" value="NZ_WISB01000042.1"/>
</dbReference>
<sequence length="284" mass="31293">MTGLKRNFSRITPWSVAKWAAALCIALVMVFPIWWMFNVVFADPGVPASLNPRLYPTSLSAGIENIRRVLSETGYLRAYYVSVAYTVLTIAGVLLIGSMAAFEFALFRFPGARILFALVMLSLMVPTAATLIPTYLVVAKLGWLNTMQGLVVPDLASAFGLFMLTQFMKSIPQEMLEAARLDGATHFQLYWFIALPLSKTALVTLAILTFMKTWGNFIWPLVISQKPELFTVSQVVSLFNAPLSHTTVDVVMTANLLAAIPPLVFFLIFQRQIVEGIASSGTKG</sequence>
<keyword evidence="6 7" id="KW-0472">Membrane</keyword>
<keyword evidence="3" id="KW-1003">Cell membrane</keyword>
<dbReference type="Pfam" id="PF00528">
    <property type="entry name" value="BPD_transp_1"/>
    <property type="match status" value="1"/>
</dbReference>
<reference evidence="9" key="1">
    <citation type="journal article" date="2013" name="Genome Biol.">
        <title>Comparative genomics of the core and accessory genomes of 48 Sinorhizobium strains comprising five genospecies.</title>
        <authorList>
            <person name="Sugawara M."/>
            <person name="Epstein B."/>
            <person name="Badgley B.D."/>
            <person name="Unno T."/>
            <person name="Xu L."/>
            <person name="Reese J."/>
            <person name="Gyaneshwar P."/>
            <person name="Denny R."/>
            <person name="Mudge J."/>
            <person name="Bharti A.K."/>
            <person name="Farmer A.D."/>
            <person name="May G.D."/>
            <person name="Woodward J.E."/>
            <person name="Medigue C."/>
            <person name="Vallenet D."/>
            <person name="Lajus A."/>
            <person name="Rouy Z."/>
            <person name="Martinez-Vaz B."/>
            <person name="Tiffin P."/>
            <person name="Young N.D."/>
            <person name="Sadowsky M.J."/>
        </authorList>
    </citation>
    <scope>NUCLEOTIDE SEQUENCE</scope>
    <source>
        <strain evidence="9">M1</strain>
    </source>
</reference>
<keyword evidence="5 7" id="KW-1133">Transmembrane helix</keyword>
<name>A0A6G1WH47_9HYPH</name>
<evidence type="ECO:0000259" key="8">
    <source>
        <dbReference type="PROSITE" id="PS50928"/>
    </source>
</evidence>
<keyword evidence="2 7" id="KW-0813">Transport</keyword>
<feature type="transmembrane region" description="Helical" evidence="7">
    <location>
        <begin position="189"/>
        <end position="211"/>
    </location>
</feature>
<evidence type="ECO:0000256" key="3">
    <source>
        <dbReference type="ARBA" id="ARBA00022475"/>
    </source>
</evidence>
<evidence type="ECO:0000313" key="9">
    <source>
        <dbReference type="EMBL" id="MQW68993.1"/>
    </source>
</evidence>
<dbReference type="PROSITE" id="PS50928">
    <property type="entry name" value="ABC_TM1"/>
    <property type="match status" value="1"/>
</dbReference>